<reference evidence="3 4" key="1">
    <citation type="submission" date="2018-05" db="EMBL/GenBank/DDBJ databases">
        <title>Acuticoccus sediminis sp. nov., isolated from deep-sea sediment of Indian Ocean.</title>
        <authorList>
            <person name="Liu X."/>
            <person name="Lai Q."/>
            <person name="Du Y."/>
            <person name="Sun F."/>
            <person name="Zhang X."/>
            <person name="Wang S."/>
            <person name="Shao Z."/>
        </authorList>
    </citation>
    <scope>NUCLEOTIDE SEQUENCE [LARGE SCALE GENOMIC DNA]</scope>
    <source>
        <strain evidence="3 4">PTG4-2</strain>
    </source>
</reference>
<accession>A0A8B2NQU4</accession>
<evidence type="ECO:0000313" key="4">
    <source>
        <dbReference type="Proteomes" id="UP000249590"/>
    </source>
</evidence>
<dbReference type="GO" id="GO:0030497">
    <property type="term" value="P:fatty acid elongation"/>
    <property type="evidence" value="ECO:0007669"/>
    <property type="project" value="TreeGrafter"/>
</dbReference>
<gene>
    <name evidence="3" type="ORF">DLJ53_14360</name>
</gene>
<evidence type="ECO:0000256" key="1">
    <source>
        <dbReference type="ARBA" id="ARBA00006484"/>
    </source>
</evidence>
<dbReference type="FunFam" id="3.40.50.720:FF:000084">
    <property type="entry name" value="Short-chain dehydrogenase reductase"/>
    <property type="match status" value="1"/>
</dbReference>
<dbReference type="PROSITE" id="PS00061">
    <property type="entry name" value="ADH_SHORT"/>
    <property type="match status" value="1"/>
</dbReference>
<dbReference type="OrthoDB" id="9779623at2"/>
<evidence type="ECO:0000259" key="2">
    <source>
        <dbReference type="SMART" id="SM00822"/>
    </source>
</evidence>
<dbReference type="SMART" id="SM00822">
    <property type="entry name" value="PKS_KR"/>
    <property type="match status" value="1"/>
</dbReference>
<dbReference type="Pfam" id="PF13561">
    <property type="entry name" value="adh_short_C2"/>
    <property type="match status" value="1"/>
</dbReference>
<comment type="caution">
    <text evidence="3">The sequence shown here is derived from an EMBL/GenBank/DDBJ whole genome shotgun (WGS) entry which is preliminary data.</text>
</comment>
<dbReference type="CDD" id="cd05233">
    <property type="entry name" value="SDR_c"/>
    <property type="match status" value="1"/>
</dbReference>
<dbReference type="RefSeq" id="WP_111346395.1">
    <property type="nucleotide sequence ID" value="NZ_JAIWKD010000008.1"/>
</dbReference>
<dbReference type="InterPro" id="IPR057326">
    <property type="entry name" value="KR_dom"/>
</dbReference>
<keyword evidence="4" id="KW-1185">Reference proteome</keyword>
<dbReference type="Proteomes" id="UP000249590">
    <property type="component" value="Unassembled WGS sequence"/>
</dbReference>
<dbReference type="AlphaFoldDB" id="A0A8B2NQU4"/>
<organism evidence="3 4">
    <name type="scientific">Acuticoccus sediminis</name>
    <dbReference type="NCBI Taxonomy" id="2184697"/>
    <lineage>
        <taxon>Bacteria</taxon>
        <taxon>Pseudomonadati</taxon>
        <taxon>Pseudomonadota</taxon>
        <taxon>Alphaproteobacteria</taxon>
        <taxon>Hyphomicrobiales</taxon>
        <taxon>Amorphaceae</taxon>
        <taxon>Acuticoccus</taxon>
    </lineage>
</organism>
<dbReference type="EMBL" id="QHHQ01000003">
    <property type="protein sequence ID" value="RAI00449.1"/>
    <property type="molecule type" value="Genomic_DNA"/>
</dbReference>
<dbReference type="PANTHER" id="PTHR42760:SF123">
    <property type="entry name" value="OXIDOREDUCTASE"/>
    <property type="match status" value="1"/>
</dbReference>
<evidence type="ECO:0000313" key="3">
    <source>
        <dbReference type="EMBL" id="RAI00449.1"/>
    </source>
</evidence>
<dbReference type="InterPro" id="IPR036291">
    <property type="entry name" value="NAD(P)-bd_dom_sf"/>
</dbReference>
<sequence>MIGNGALHIRPGVLPRTALVTGGAGVLGFAVARRLAADGNRVAIIDIGKDTPERAGELPEGIGITCDVANTVELVDAYRRVRDEMGPVGIVVHCAGIAPIAPFLDMDLASFAKSFEVNVVGGFTVFQLAARDLVNEGLSGRFIMIASIAGMRAGFGRTAYGTSKAAGIHLMKQLALELGPYGITANAVSPGPVDTPMSRDSHTAEMRADYARTIPMARYGEEDETANAVSFFASPDAGYVSGQTLSVDGGYLASGTGVPIAQSAAAVRRAPPRT</sequence>
<protein>
    <recommendedName>
        <fullName evidence="2">Ketoreductase domain-containing protein</fullName>
    </recommendedName>
</protein>
<dbReference type="PANTHER" id="PTHR42760">
    <property type="entry name" value="SHORT-CHAIN DEHYDROGENASES/REDUCTASES FAMILY MEMBER"/>
    <property type="match status" value="1"/>
</dbReference>
<name>A0A8B2NQU4_9HYPH</name>
<feature type="domain" description="Ketoreductase" evidence="2">
    <location>
        <begin position="16"/>
        <end position="191"/>
    </location>
</feature>
<comment type="similarity">
    <text evidence="1">Belongs to the short-chain dehydrogenases/reductases (SDR) family.</text>
</comment>
<dbReference type="InterPro" id="IPR002347">
    <property type="entry name" value="SDR_fam"/>
</dbReference>
<proteinExistence type="inferred from homology"/>
<dbReference type="SUPFAM" id="SSF51735">
    <property type="entry name" value="NAD(P)-binding Rossmann-fold domains"/>
    <property type="match status" value="1"/>
</dbReference>
<dbReference type="PRINTS" id="PR00081">
    <property type="entry name" value="GDHRDH"/>
</dbReference>
<dbReference type="Gene3D" id="3.40.50.720">
    <property type="entry name" value="NAD(P)-binding Rossmann-like Domain"/>
    <property type="match status" value="1"/>
</dbReference>
<dbReference type="GO" id="GO:0016616">
    <property type="term" value="F:oxidoreductase activity, acting on the CH-OH group of donors, NAD or NADP as acceptor"/>
    <property type="evidence" value="ECO:0007669"/>
    <property type="project" value="TreeGrafter"/>
</dbReference>
<dbReference type="InterPro" id="IPR020904">
    <property type="entry name" value="Sc_DH/Rdtase_CS"/>
</dbReference>